<dbReference type="AlphaFoldDB" id="A0A8T9BNL4"/>
<dbReference type="FunFam" id="3.30.50.10:FF:000007">
    <property type="entry name" value="Nitrogen regulatory AreA, N-terminal"/>
    <property type="match status" value="1"/>
</dbReference>
<dbReference type="CDD" id="cd00202">
    <property type="entry name" value="ZnF_GATA"/>
    <property type="match status" value="1"/>
</dbReference>
<dbReference type="SMART" id="SM00401">
    <property type="entry name" value="ZnF_GATA"/>
    <property type="match status" value="1"/>
</dbReference>
<dbReference type="Gene3D" id="3.30.50.10">
    <property type="entry name" value="Erythroid Transcription Factor GATA-1, subunit A"/>
    <property type="match status" value="1"/>
</dbReference>
<keyword evidence="12" id="KW-1185">Reference proteome</keyword>
<accession>A0A8T9BNL4</accession>
<dbReference type="InterPro" id="IPR039355">
    <property type="entry name" value="Transcription_factor_GATA"/>
</dbReference>
<dbReference type="SUPFAM" id="SSF57716">
    <property type="entry name" value="Glucocorticoid receptor-like (DNA-binding domain)"/>
    <property type="match status" value="1"/>
</dbReference>
<keyword evidence="5" id="KW-0805">Transcription regulation</keyword>
<feature type="region of interest" description="Disordered" evidence="9">
    <location>
        <begin position="74"/>
        <end position="103"/>
    </location>
</feature>
<name>A0A8T9BNL4_9HELO</name>
<dbReference type="GO" id="GO:0000981">
    <property type="term" value="F:DNA-binding transcription factor activity, RNA polymerase II-specific"/>
    <property type="evidence" value="ECO:0007669"/>
    <property type="project" value="TreeGrafter"/>
</dbReference>
<dbReference type="Proteomes" id="UP000469559">
    <property type="component" value="Unassembled WGS sequence"/>
</dbReference>
<evidence type="ECO:0000259" key="10">
    <source>
        <dbReference type="PROSITE" id="PS50114"/>
    </source>
</evidence>
<feature type="compositionally biased region" description="Low complexity" evidence="9">
    <location>
        <begin position="87"/>
        <end position="97"/>
    </location>
</feature>
<reference evidence="11 12" key="1">
    <citation type="submission" date="2018-05" db="EMBL/GenBank/DDBJ databases">
        <title>Whole genome sequencing for identification of molecular markers to develop diagnostic detection tools for the regulated plant pathogen Lachnellula willkommii.</title>
        <authorList>
            <person name="Giroux E."/>
            <person name="Bilodeau G."/>
        </authorList>
    </citation>
    <scope>NUCLEOTIDE SEQUENCE [LARGE SCALE GENOMIC DNA]</scope>
    <source>
        <strain evidence="11 12">CBS 203.66</strain>
    </source>
</reference>
<evidence type="ECO:0000256" key="8">
    <source>
        <dbReference type="PROSITE-ProRule" id="PRU00094"/>
    </source>
</evidence>
<keyword evidence="2" id="KW-0479">Metal-binding</keyword>
<evidence type="ECO:0000256" key="9">
    <source>
        <dbReference type="SAM" id="MobiDB-lite"/>
    </source>
</evidence>
<dbReference type="GO" id="GO:0000122">
    <property type="term" value="P:negative regulation of transcription by RNA polymerase II"/>
    <property type="evidence" value="ECO:0007669"/>
    <property type="project" value="TreeGrafter"/>
</dbReference>
<sequence>MASAVDHLHSAREQNRDIPSFKFGLADDGRHSLPALEPISRPSSTSTQSSLHHSASLPQLPGMSALVSVASNSPQMRPFNVPPPTMPSYSTSSPSATSGGGQNNSLTTAQMMANNDRETQQPTCQNCTTSTTPLWRRDEIGSVLCNACGLFLKLHGRPRPISLKTDVIKSRNRVKSSSGSGQATKKKLFDNNGISFEPARSQAGTPPGVRRASQKSANGHSDGSNSPVSRTATPSMYPTHLTTFNGHNGHSIEDPYNNHQSPSLPPMHIRQPSPGRSASPLNGGQLEPPQTHEQLIASNAALKTRVSELEVINGFFEGRVTQLEQDEANARRGEEMRREGEFGALQRLEESQRRENQLKRRLDDVERELNERTRELNDLREGEPPAKKMRVADMVGNSESSTPQSVT</sequence>
<feature type="region of interest" description="Disordered" evidence="9">
    <location>
        <begin position="365"/>
        <end position="407"/>
    </location>
</feature>
<evidence type="ECO:0000256" key="3">
    <source>
        <dbReference type="ARBA" id="ARBA00022771"/>
    </source>
</evidence>
<feature type="compositionally biased region" description="Low complexity" evidence="9">
    <location>
        <begin position="43"/>
        <end position="57"/>
    </location>
</feature>
<dbReference type="PRINTS" id="PR00619">
    <property type="entry name" value="GATAZNFINGER"/>
</dbReference>
<evidence type="ECO:0000256" key="1">
    <source>
        <dbReference type="ARBA" id="ARBA00004123"/>
    </source>
</evidence>
<evidence type="ECO:0000313" key="11">
    <source>
        <dbReference type="EMBL" id="TVY21694.1"/>
    </source>
</evidence>
<dbReference type="EMBL" id="QGMF01000009">
    <property type="protein sequence ID" value="TVY21694.1"/>
    <property type="molecule type" value="Genomic_DNA"/>
</dbReference>
<feature type="compositionally biased region" description="Polar residues" evidence="9">
    <location>
        <begin position="214"/>
        <end position="248"/>
    </location>
</feature>
<feature type="region of interest" description="Disordered" evidence="9">
    <location>
        <begin position="32"/>
        <end position="58"/>
    </location>
</feature>
<dbReference type="OrthoDB" id="515401at2759"/>
<evidence type="ECO:0000256" key="7">
    <source>
        <dbReference type="ARBA" id="ARBA00023242"/>
    </source>
</evidence>
<dbReference type="PANTHER" id="PTHR10071:SF338">
    <property type="entry name" value="GATA-TYPE DOMAIN-CONTAINING PROTEIN"/>
    <property type="match status" value="1"/>
</dbReference>
<keyword evidence="4" id="KW-0862">Zinc</keyword>
<feature type="compositionally biased region" description="Polar residues" evidence="9">
    <location>
        <begin position="397"/>
        <end position="407"/>
    </location>
</feature>
<keyword evidence="6" id="KW-0804">Transcription</keyword>
<feature type="region of interest" description="Disordered" evidence="9">
    <location>
        <begin position="170"/>
        <end position="289"/>
    </location>
</feature>
<gene>
    <name evidence="11" type="primary">asd-4</name>
    <name evidence="11" type="ORF">LARI1_G001130</name>
</gene>
<dbReference type="PANTHER" id="PTHR10071">
    <property type="entry name" value="TRANSCRIPTION FACTOR GATA FAMILY MEMBER"/>
    <property type="match status" value="1"/>
</dbReference>
<dbReference type="Pfam" id="PF25026">
    <property type="entry name" value="Asd-4"/>
    <property type="match status" value="1"/>
</dbReference>
<dbReference type="InterPro" id="IPR013088">
    <property type="entry name" value="Znf_NHR/GATA"/>
</dbReference>
<dbReference type="PROSITE" id="PS00344">
    <property type="entry name" value="GATA_ZN_FINGER_1"/>
    <property type="match status" value="1"/>
</dbReference>
<keyword evidence="7" id="KW-0539">Nucleus</keyword>
<evidence type="ECO:0000256" key="5">
    <source>
        <dbReference type="ARBA" id="ARBA00023015"/>
    </source>
</evidence>
<dbReference type="GO" id="GO:0000978">
    <property type="term" value="F:RNA polymerase II cis-regulatory region sequence-specific DNA binding"/>
    <property type="evidence" value="ECO:0007669"/>
    <property type="project" value="TreeGrafter"/>
</dbReference>
<evidence type="ECO:0000256" key="4">
    <source>
        <dbReference type="ARBA" id="ARBA00022833"/>
    </source>
</evidence>
<feature type="domain" description="GATA-type" evidence="10">
    <location>
        <begin position="118"/>
        <end position="171"/>
    </location>
</feature>
<dbReference type="GO" id="GO:0008270">
    <property type="term" value="F:zinc ion binding"/>
    <property type="evidence" value="ECO:0007669"/>
    <property type="project" value="UniProtKB-KW"/>
</dbReference>
<evidence type="ECO:0000313" key="12">
    <source>
        <dbReference type="Proteomes" id="UP000469559"/>
    </source>
</evidence>
<feature type="compositionally biased region" description="Basic and acidic residues" evidence="9">
    <location>
        <begin position="365"/>
        <end position="386"/>
    </location>
</feature>
<comment type="caution">
    <text evidence="11">The sequence shown here is derived from an EMBL/GenBank/DDBJ whole genome shotgun (WGS) entry which is preliminary data.</text>
</comment>
<protein>
    <submittedName>
        <fullName evidence="11">GATA type zinc finger protein asd-4</fullName>
    </submittedName>
</protein>
<dbReference type="PROSITE" id="PS50114">
    <property type="entry name" value="GATA_ZN_FINGER_2"/>
    <property type="match status" value="1"/>
</dbReference>
<dbReference type="InterPro" id="IPR056998">
    <property type="entry name" value="Asd-4/GZF3_helical"/>
</dbReference>
<comment type="subcellular location">
    <subcellularLocation>
        <location evidence="1">Nucleus</location>
    </subcellularLocation>
</comment>
<organism evidence="11 12">
    <name type="scientific">Lachnellula arida</name>
    <dbReference type="NCBI Taxonomy" id="1316785"/>
    <lineage>
        <taxon>Eukaryota</taxon>
        <taxon>Fungi</taxon>
        <taxon>Dikarya</taxon>
        <taxon>Ascomycota</taxon>
        <taxon>Pezizomycotina</taxon>
        <taxon>Leotiomycetes</taxon>
        <taxon>Helotiales</taxon>
        <taxon>Lachnaceae</taxon>
        <taxon>Lachnellula</taxon>
    </lineage>
</organism>
<dbReference type="InterPro" id="IPR000679">
    <property type="entry name" value="Znf_GATA"/>
</dbReference>
<dbReference type="GO" id="GO:0045944">
    <property type="term" value="P:positive regulation of transcription by RNA polymerase II"/>
    <property type="evidence" value="ECO:0007669"/>
    <property type="project" value="TreeGrafter"/>
</dbReference>
<dbReference type="Pfam" id="PF00320">
    <property type="entry name" value="GATA"/>
    <property type="match status" value="1"/>
</dbReference>
<proteinExistence type="predicted"/>
<evidence type="ECO:0000256" key="6">
    <source>
        <dbReference type="ARBA" id="ARBA00023163"/>
    </source>
</evidence>
<dbReference type="GO" id="GO:0005634">
    <property type="term" value="C:nucleus"/>
    <property type="evidence" value="ECO:0007669"/>
    <property type="project" value="UniProtKB-SubCell"/>
</dbReference>
<evidence type="ECO:0000256" key="2">
    <source>
        <dbReference type="ARBA" id="ARBA00022723"/>
    </source>
</evidence>
<keyword evidence="3 8" id="KW-0863">Zinc-finger</keyword>